<proteinExistence type="predicted"/>
<dbReference type="AlphaFoldDB" id="A0A1A9I6G5"/>
<dbReference type="OrthoDB" id="1525027at2"/>
<keyword evidence="2" id="KW-1185">Reference proteome</keyword>
<dbReference type="InterPro" id="IPR005046">
    <property type="entry name" value="DUF285"/>
</dbReference>
<dbReference type="KEGG" id="nia:A8C56_21480"/>
<evidence type="ECO:0000313" key="1">
    <source>
        <dbReference type="EMBL" id="ANH83206.1"/>
    </source>
</evidence>
<dbReference type="EMBL" id="CP015772">
    <property type="protein sequence ID" value="ANH83206.1"/>
    <property type="molecule type" value="Genomic_DNA"/>
</dbReference>
<name>A0A1A9I6G5_9BACT</name>
<dbReference type="InterPro" id="IPR011889">
    <property type="entry name" value="Liste_lipo_26"/>
</dbReference>
<gene>
    <name evidence="1" type="ORF">A8C56_21480</name>
</gene>
<dbReference type="STRING" id="1176587.A8C56_21480"/>
<organism evidence="1 2">
    <name type="scientific">Niabella ginsenosidivorans</name>
    <dbReference type="NCBI Taxonomy" id="1176587"/>
    <lineage>
        <taxon>Bacteria</taxon>
        <taxon>Pseudomonadati</taxon>
        <taxon>Bacteroidota</taxon>
        <taxon>Chitinophagia</taxon>
        <taxon>Chitinophagales</taxon>
        <taxon>Chitinophagaceae</taxon>
        <taxon>Niabella</taxon>
    </lineage>
</organism>
<sequence>MKPLKECFTNIPILLLLLVLSVTGKAESPFITRWNLTAPAFVYPGIGQQYTIEWELVNDPQVKGVIEDAGSQQEIPIPANGEYRIKAYNGNGVLSGFLIASNNYTRLLAIEQWGTIQWTKLDRAFTTSINMDVTATDVPDLSQVTSLSGIFMNCPKLVGNASFARWNTASVRDMSWMFSGAVLFDQDISSWNTENVTTMRGMFQDAKSFNQPIGAWKTQNVNSMENMFYNAEQFNKPIGDWNTGRVVYMSAMFCNAFSFNQPIGSWNVESVRTIDNIFLNAKKFNQNINAWHTISLQTMASAFKGDSAFNQPIGNWVLQNLYDKRILSVFNGTSMDCENYAATLAGWADNPLTPDGITLDASGLSYNAAAIPIREKLVSEKGWTINNDQYTEVCGVLPVTFGPVTAVQTNNSIIVSWKTFSEAGCDRFIIQASVDGKKFTDMGTVKSKSRDGNSSETLSYDYELPLLPMTAAFNIALLTGCFFVRKRRLLLVFCSLIALIWLSCARNKTEIAANSKQHKFIRIAQIDKDRSYRYSKVVKVTEK</sequence>
<dbReference type="NCBIfam" id="TIGR02167">
    <property type="entry name" value="Liste_lipo_26"/>
    <property type="match status" value="1"/>
</dbReference>
<dbReference type="RefSeq" id="WP_067760570.1">
    <property type="nucleotide sequence ID" value="NZ_CP015772.1"/>
</dbReference>
<dbReference type="Pfam" id="PF03382">
    <property type="entry name" value="DUF285"/>
    <property type="match status" value="1"/>
</dbReference>
<dbReference type="Proteomes" id="UP000077667">
    <property type="component" value="Chromosome"/>
</dbReference>
<reference evidence="1 2" key="1">
    <citation type="submission" date="2016-05" db="EMBL/GenBank/DDBJ databases">
        <title>Niabella ginsenosidivorans BS26 whole genome sequencing.</title>
        <authorList>
            <person name="Im W.T."/>
            <person name="Siddiqi M.Z."/>
        </authorList>
    </citation>
    <scope>NUCLEOTIDE SEQUENCE [LARGE SCALE GENOMIC DNA]</scope>
    <source>
        <strain evidence="1 2">BS26</strain>
    </source>
</reference>
<evidence type="ECO:0000313" key="2">
    <source>
        <dbReference type="Proteomes" id="UP000077667"/>
    </source>
</evidence>
<protein>
    <recommendedName>
        <fullName evidence="3">BspA family leucine-rich repeat surface protein</fullName>
    </recommendedName>
</protein>
<evidence type="ECO:0008006" key="3">
    <source>
        <dbReference type="Google" id="ProtNLM"/>
    </source>
</evidence>
<accession>A0A1A9I6G5</accession>